<reference evidence="1 2" key="1">
    <citation type="submission" date="2024-01" db="EMBL/GenBank/DDBJ databases">
        <title>The diversity of rhizobia nodulating Mimosa spp. in eleven states of Brazil covering several biomes is determined by host plant, location, and edaphic factors.</title>
        <authorList>
            <person name="Rouws L."/>
            <person name="Barauna A."/>
            <person name="Beukes C."/>
            <person name="De Faria S.M."/>
            <person name="Gross E."/>
            <person name="Dos Reis Junior F.B."/>
            <person name="Simon M."/>
            <person name="Maluk M."/>
            <person name="Odee D.W."/>
            <person name="Kenicer G."/>
            <person name="Young J.P.W."/>
            <person name="Reis V.M."/>
            <person name="Zilli J."/>
            <person name="James E.K."/>
        </authorList>
    </citation>
    <scope>NUCLEOTIDE SEQUENCE [LARGE SCALE GENOMIC DNA]</scope>
    <source>
        <strain evidence="1 2">JPY167</strain>
    </source>
</reference>
<dbReference type="Proteomes" id="UP001489897">
    <property type="component" value="Unassembled WGS sequence"/>
</dbReference>
<accession>A0ABU9RYE5</accession>
<name>A0ABU9RYE5_9BURK</name>
<keyword evidence="2" id="KW-1185">Reference proteome</keyword>
<evidence type="ECO:0000313" key="1">
    <source>
        <dbReference type="EMBL" id="MEM5425099.1"/>
    </source>
</evidence>
<dbReference type="RefSeq" id="WP_342949185.1">
    <property type="nucleotide sequence ID" value="NZ_JAYMRV010000010.1"/>
</dbReference>
<gene>
    <name evidence="1" type="ORF">VSR73_29030</name>
</gene>
<proteinExistence type="predicted"/>
<protein>
    <submittedName>
        <fullName evidence="1">Uncharacterized protein</fullName>
    </submittedName>
</protein>
<dbReference type="EMBL" id="JAYMRV010000010">
    <property type="protein sequence ID" value="MEM5425099.1"/>
    <property type="molecule type" value="Genomic_DNA"/>
</dbReference>
<organism evidence="1 2">
    <name type="scientific">Paraburkholderia ferrariae</name>
    <dbReference type="NCBI Taxonomy" id="386056"/>
    <lineage>
        <taxon>Bacteria</taxon>
        <taxon>Pseudomonadati</taxon>
        <taxon>Pseudomonadota</taxon>
        <taxon>Betaproteobacteria</taxon>
        <taxon>Burkholderiales</taxon>
        <taxon>Burkholderiaceae</taxon>
        <taxon>Paraburkholderia</taxon>
    </lineage>
</organism>
<sequence>MNGHDDYGMCAAYPCPLCGSLGSNGIWFCFCHHNRQAHENDAITSALKQHRAIVDATLSIRHHGCTFCHDVQAYRAIKADLTAAGRADLLPGTVDESPHRPGHASVRLWLARLERELIRLTSGIGRQRGPSGIARTAAMPMPKRAPAFHPYGDGADDP</sequence>
<evidence type="ECO:0000313" key="2">
    <source>
        <dbReference type="Proteomes" id="UP001489897"/>
    </source>
</evidence>
<comment type="caution">
    <text evidence="1">The sequence shown here is derived from an EMBL/GenBank/DDBJ whole genome shotgun (WGS) entry which is preliminary data.</text>
</comment>